<gene>
    <name evidence="1" type="ORF">WG66_11589</name>
</gene>
<organism evidence="1 2">
    <name type="scientific">Moniliophthora roreri</name>
    <name type="common">Frosty pod rot fungus</name>
    <name type="synonym">Monilia roreri</name>
    <dbReference type="NCBI Taxonomy" id="221103"/>
    <lineage>
        <taxon>Eukaryota</taxon>
        <taxon>Fungi</taxon>
        <taxon>Dikarya</taxon>
        <taxon>Basidiomycota</taxon>
        <taxon>Agaricomycotina</taxon>
        <taxon>Agaricomycetes</taxon>
        <taxon>Agaricomycetidae</taxon>
        <taxon>Agaricales</taxon>
        <taxon>Marasmiineae</taxon>
        <taxon>Marasmiaceae</taxon>
        <taxon>Moniliophthora</taxon>
    </lineage>
</organism>
<dbReference type="EMBL" id="LATX01001971">
    <property type="protein sequence ID" value="KTB35835.1"/>
    <property type="molecule type" value="Genomic_DNA"/>
</dbReference>
<reference evidence="1 2" key="1">
    <citation type="submission" date="2015-12" db="EMBL/GenBank/DDBJ databases">
        <title>Draft genome sequence of Moniliophthora roreri, the causal agent of frosty pod rot of cacao.</title>
        <authorList>
            <person name="Aime M.C."/>
            <person name="Diaz-Valderrama J.R."/>
            <person name="Kijpornyongpan T."/>
            <person name="Phillips-Mora W."/>
        </authorList>
    </citation>
    <scope>NUCLEOTIDE SEQUENCE [LARGE SCALE GENOMIC DNA]</scope>
    <source>
        <strain evidence="1 2">MCA 2952</strain>
    </source>
</reference>
<dbReference type="Proteomes" id="UP000054988">
    <property type="component" value="Unassembled WGS sequence"/>
</dbReference>
<proteinExistence type="predicted"/>
<evidence type="ECO:0000313" key="2">
    <source>
        <dbReference type="Proteomes" id="UP000054988"/>
    </source>
</evidence>
<sequence length="144" mass="16052">MTAGLLESASCTSITRSMTESGSLQLGHFSQGLPPPAVVTYQEILFGKGTFLSWGERVWKDKTPIYIWILEAVRYQEWDPALILSLCSEASVPYAIWEALVAIFHYPNGHLWIGTAPDPDATDPVIWLAGMLTQQQLRPIFTID</sequence>
<evidence type="ECO:0000313" key="1">
    <source>
        <dbReference type="EMBL" id="KTB35835.1"/>
    </source>
</evidence>
<protein>
    <submittedName>
        <fullName evidence="1">Uncharacterized protein</fullName>
    </submittedName>
</protein>
<name>A0A0W0FHN4_MONRR</name>
<accession>A0A0W0FHN4</accession>
<comment type="caution">
    <text evidence="1">The sequence shown here is derived from an EMBL/GenBank/DDBJ whole genome shotgun (WGS) entry which is preliminary data.</text>
</comment>
<dbReference type="AlphaFoldDB" id="A0A0W0FHN4"/>